<reference evidence="3" key="1">
    <citation type="journal article" date="2006" name="PLoS Biol.">
        <title>Macronuclear genome sequence of the ciliate Tetrahymena thermophila, a model eukaryote.</title>
        <authorList>
            <person name="Eisen J.A."/>
            <person name="Coyne R.S."/>
            <person name="Wu M."/>
            <person name="Wu D."/>
            <person name="Thiagarajan M."/>
            <person name="Wortman J.R."/>
            <person name="Badger J.H."/>
            <person name="Ren Q."/>
            <person name="Amedeo P."/>
            <person name="Jones K.M."/>
            <person name="Tallon L.J."/>
            <person name="Delcher A.L."/>
            <person name="Salzberg S.L."/>
            <person name="Silva J.C."/>
            <person name="Haas B.J."/>
            <person name="Majoros W.H."/>
            <person name="Farzad M."/>
            <person name="Carlton J.M."/>
            <person name="Smith R.K. Jr."/>
            <person name="Garg J."/>
            <person name="Pearlman R.E."/>
            <person name="Karrer K.M."/>
            <person name="Sun L."/>
            <person name="Manning G."/>
            <person name="Elde N.C."/>
            <person name="Turkewitz A.P."/>
            <person name="Asai D.J."/>
            <person name="Wilkes D.E."/>
            <person name="Wang Y."/>
            <person name="Cai H."/>
            <person name="Collins K."/>
            <person name="Stewart B.A."/>
            <person name="Lee S.R."/>
            <person name="Wilamowska K."/>
            <person name="Weinberg Z."/>
            <person name="Ruzzo W.L."/>
            <person name="Wloga D."/>
            <person name="Gaertig J."/>
            <person name="Frankel J."/>
            <person name="Tsao C.-C."/>
            <person name="Gorovsky M.A."/>
            <person name="Keeling P.J."/>
            <person name="Waller R.F."/>
            <person name="Patron N.J."/>
            <person name="Cherry J.M."/>
            <person name="Stover N.A."/>
            <person name="Krieger C.J."/>
            <person name="del Toro C."/>
            <person name="Ryder H.F."/>
            <person name="Williamson S.C."/>
            <person name="Barbeau R.A."/>
            <person name="Hamilton E.P."/>
            <person name="Orias E."/>
        </authorList>
    </citation>
    <scope>NUCLEOTIDE SEQUENCE [LARGE SCALE GENOMIC DNA]</scope>
    <source>
        <strain evidence="3">SB210</strain>
    </source>
</reference>
<feature type="region of interest" description="Disordered" evidence="1">
    <location>
        <begin position="1380"/>
        <end position="1399"/>
    </location>
</feature>
<protein>
    <submittedName>
        <fullName evidence="2">Uncharacterized protein</fullName>
    </submittedName>
</protein>
<dbReference type="SUPFAM" id="SSF101908">
    <property type="entry name" value="Putative isomerase YbhE"/>
    <property type="match status" value="1"/>
</dbReference>
<gene>
    <name evidence="2" type="ORF">TTHERM_000142269</name>
</gene>
<dbReference type="GeneID" id="24437485"/>
<dbReference type="EMBL" id="GG662793">
    <property type="protein sequence ID" value="EWS75644.1"/>
    <property type="molecule type" value="Genomic_DNA"/>
</dbReference>
<dbReference type="Gene3D" id="2.60.40.10">
    <property type="entry name" value="Immunoglobulins"/>
    <property type="match status" value="1"/>
</dbReference>
<dbReference type="InParanoid" id="W7XL44"/>
<dbReference type="RefSeq" id="XP_012651790.1">
    <property type="nucleotide sequence ID" value="XM_012796336.1"/>
</dbReference>
<name>W7XL44_TETTS</name>
<evidence type="ECO:0000256" key="1">
    <source>
        <dbReference type="SAM" id="MobiDB-lite"/>
    </source>
</evidence>
<dbReference type="Pfam" id="PF08309">
    <property type="entry name" value="LVIVD"/>
    <property type="match status" value="2"/>
</dbReference>
<dbReference type="KEGG" id="tet:TTHERM_000142269"/>
<organism evidence="2 3">
    <name type="scientific">Tetrahymena thermophila (strain SB210)</name>
    <dbReference type="NCBI Taxonomy" id="312017"/>
    <lineage>
        <taxon>Eukaryota</taxon>
        <taxon>Sar</taxon>
        <taxon>Alveolata</taxon>
        <taxon>Ciliophora</taxon>
        <taxon>Intramacronucleata</taxon>
        <taxon>Oligohymenophorea</taxon>
        <taxon>Hymenostomatida</taxon>
        <taxon>Tetrahymenina</taxon>
        <taxon>Tetrahymenidae</taxon>
        <taxon>Tetrahymena</taxon>
    </lineage>
</organism>
<dbReference type="InterPro" id="IPR013211">
    <property type="entry name" value="LVIVD"/>
</dbReference>
<dbReference type="Gene3D" id="2.130.10.10">
    <property type="entry name" value="YVTN repeat-like/Quinoprotein amine dehydrogenase"/>
    <property type="match status" value="1"/>
</dbReference>
<dbReference type="OrthoDB" id="327717at2759"/>
<dbReference type="Proteomes" id="UP000009168">
    <property type="component" value="Unassembled WGS sequence"/>
</dbReference>
<accession>W7XL44</accession>
<sequence length="1706" mass="197062">MDPKAISELNLNQLQKDNNALGLCISNDENITYVAGGQGGLFVIDITNKQQTYVVSQIYTKFAISCQVRGSYLFLADLYEGFFIYNVKNHQLPLKVSQMDFIKSFQSVQVTQDGLYAFLLANGQVFSIDVSDPNNPKIVSSFTQFLSPNSYRLRFDINEEYLLVSNHMMGVQIFDIRDRTNIQLRLNQNPAFVIWDCIMTYDRQALYVADGFFGLFYAPVQGLLSIPKSSNQQVTFTFKNLLPAPYLLQSLVITRDNSYIALGFRSQGLKLYEIQNGQYDQLQFVQQIEGNMFANEVYFTKNQEQYLYLVNGYSFVIYQSVIQNLNQDFPNIFNTYQSALRPLVSSSSPTHNYCFPNQQYYIETNYQYGNSILSMADPYSLVQVGFIPFIGGLIDGSQANSQLTYLFVAMSQVGLVIYDIKNIANPQLVTIYSPKVYINPNQPPLQNLIINLDLSYDQKLVVISNGFSGIVVADVSDPTHPVDGGYYSQPHSCGFEKCMWLRDSIRIVCTCRETGIFFFYYSYTTKALTLSNILISVGTERFNFSSDQSKIFLANGFQGVVIIDITNFDKPVILGKTVVTGWVVSLDAIYSDKYLVIAENEKGQIAIINVEDPTNPYVQQKYQFPNENAQAICATKDQKYSYFSGTLGTRTIPLTTNLKIHSQIQVVQTNQNGQNFYQSLNPGQKLLVGQQAIITFVPLYTELKIKIQNVYYYRNFEMNTLPSWIIFLESQSQISMNVDKSATQNNFSNEKQGENILVLDILTQIQQTDFNLNAKYPNLAQAIYKTLLNEQYIDAQGFITSKLDPNIDFELNFYNDSDLKQTSFTSDQQNQMQYQIKKKLVFSKISYPIRFFVQSSLKFDYNNNQGQIIQTPSPQVSIFFQILQNGIFVKKTFEGVLASFSDDLTSLKISGQSSFVNQIVSKNLQISTNSTDFQKILLYIDLSDSANFDILQNLTLSQLTFISLVSPIQLKTQSDLQNQFNRYYSDSKVYVEERFSFSFDMDTFTQKDGLQLTYKAYWVISETNLQLITSGDWIEFSEFSLSFSGQRSASYWLSKARIRVIATDGYTSASNDFVIYFASLPFLYVFQFIIQILGPILGVLGIYKYRFYIHLCLFERYLMHNQEVAVIGKTFQKQIVLIDEITDDVLDIWNNFLKQNKFFKKQLVSEYKSSKKFDFKLIISQLQQLYTINQKKYKNIDPREFDFDDSRTIRIVKKLIINVLLEEYKITKKLYEKVVKFAKKKQGRNDWYKYYTNIIPTMQIKDNNLVIKKSNPKINELKKENGQSEKIITQTKIFVSDNNIQERNSNYKQCSIAEIQKQLLKAEDIQSVNKFQSNCQISNEKINLYRQDEQLKYNTPQPKQSNKNESEHIDIILDQSDEDIEEKQQSSFSDDENSDEIQKGYHNLNPFPQIAIIQDNLVKAITQIQFNKSYDLYLIIELIILEASGIITCSRNIFNPSKGESLHVFPHELNSLQAYRKDENQFCLCLMNIFNMSYTPIGLTINNPLPKWLNHQIVDGIIHIWGVPKINDDPEIRIRVIDQNQITIRSFHIVIQDERGNDLRDKNYLKKAHAMIKEAKQKRRIINKINSSNNIQLKGNQITSHSIIKDNQNLKNQQTSERQEKVQFKLSEAKIDCQQSHTKLQDNQKVEYQIELNHQTNINQRNSVEDSLVAENQIQNEVEENQNDIEKQLKIYQNLTRKEGTLVKNF</sequence>
<evidence type="ECO:0000313" key="3">
    <source>
        <dbReference type="Proteomes" id="UP000009168"/>
    </source>
</evidence>
<dbReference type="InterPro" id="IPR013783">
    <property type="entry name" value="Ig-like_fold"/>
</dbReference>
<keyword evidence="3" id="KW-1185">Reference proteome</keyword>
<dbReference type="InterPro" id="IPR011047">
    <property type="entry name" value="Quinoprotein_ADH-like_sf"/>
</dbReference>
<dbReference type="SUPFAM" id="SSF50998">
    <property type="entry name" value="Quinoprotein alcohol dehydrogenase-like"/>
    <property type="match status" value="1"/>
</dbReference>
<evidence type="ECO:0000313" key="2">
    <source>
        <dbReference type="EMBL" id="EWS75644.1"/>
    </source>
</evidence>
<proteinExistence type="predicted"/>
<dbReference type="InterPro" id="IPR015943">
    <property type="entry name" value="WD40/YVTN_repeat-like_dom_sf"/>
</dbReference>